<keyword evidence="4" id="KW-0677">Repeat</keyword>
<dbReference type="InterPro" id="IPR046348">
    <property type="entry name" value="SIS_dom_sf"/>
</dbReference>
<dbReference type="InterPro" id="IPR001347">
    <property type="entry name" value="SIS_dom"/>
</dbReference>
<dbReference type="EMBL" id="FWWT01000008">
    <property type="protein sequence ID" value="SMB82974.1"/>
    <property type="molecule type" value="Genomic_DNA"/>
</dbReference>
<dbReference type="EC" id="2.6.1.16" evidence="2"/>
<proteinExistence type="predicted"/>
<feature type="domain" description="SIS" evidence="5">
    <location>
        <begin position="45"/>
        <end position="185"/>
    </location>
</feature>
<evidence type="ECO:0000259" key="5">
    <source>
        <dbReference type="PROSITE" id="PS51464"/>
    </source>
</evidence>
<feature type="domain" description="SIS" evidence="5">
    <location>
        <begin position="218"/>
        <end position="359"/>
    </location>
</feature>
<dbReference type="Proteomes" id="UP000192731">
    <property type="component" value="Unassembled WGS sequence"/>
</dbReference>
<gene>
    <name evidence="6" type="ORF">SAMN00017405_0990</name>
</gene>
<dbReference type="GO" id="GO:0046349">
    <property type="term" value="P:amino sugar biosynthetic process"/>
    <property type="evidence" value="ECO:0007669"/>
    <property type="project" value="UniProtKB-ARBA"/>
</dbReference>
<evidence type="ECO:0000313" key="7">
    <source>
        <dbReference type="Proteomes" id="UP000192731"/>
    </source>
</evidence>
<dbReference type="AlphaFoldDB" id="A0A1W1UQJ5"/>
<keyword evidence="6" id="KW-0808">Transferase</keyword>
<evidence type="ECO:0000256" key="3">
    <source>
        <dbReference type="ARBA" id="ARBA00016090"/>
    </source>
</evidence>
<dbReference type="Gene3D" id="3.40.50.10490">
    <property type="entry name" value="Glucose-6-phosphate isomerase like protein, domain 1"/>
    <property type="match status" value="2"/>
</dbReference>
<dbReference type="SUPFAM" id="SSF53697">
    <property type="entry name" value="SIS domain"/>
    <property type="match status" value="1"/>
</dbReference>
<dbReference type="GO" id="GO:0006047">
    <property type="term" value="P:UDP-N-acetylglucosamine metabolic process"/>
    <property type="evidence" value="ECO:0007669"/>
    <property type="project" value="TreeGrafter"/>
</dbReference>
<dbReference type="PROSITE" id="PS51464">
    <property type="entry name" value="SIS"/>
    <property type="match status" value="2"/>
</dbReference>
<accession>A0A1W1UQJ5</accession>
<dbReference type="GO" id="GO:0006487">
    <property type="term" value="P:protein N-linked glycosylation"/>
    <property type="evidence" value="ECO:0007669"/>
    <property type="project" value="TreeGrafter"/>
</dbReference>
<dbReference type="FunFam" id="3.40.50.10490:FF:000002">
    <property type="entry name" value="Glutamine--fructose-6-phosphate aminotransferase [isomerizing]"/>
    <property type="match status" value="1"/>
</dbReference>
<keyword evidence="7" id="KW-1185">Reference proteome</keyword>
<dbReference type="GO" id="GO:0004360">
    <property type="term" value="F:glutamine-fructose-6-phosphate transaminase (isomerizing) activity"/>
    <property type="evidence" value="ECO:0007669"/>
    <property type="project" value="UniProtKB-EC"/>
</dbReference>
<dbReference type="GO" id="GO:0097367">
    <property type="term" value="F:carbohydrate derivative binding"/>
    <property type="evidence" value="ECO:0007669"/>
    <property type="project" value="InterPro"/>
</dbReference>
<dbReference type="OrthoDB" id="106547at2"/>
<evidence type="ECO:0000256" key="2">
    <source>
        <dbReference type="ARBA" id="ARBA00012916"/>
    </source>
</evidence>
<dbReference type="NCBIfam" id="NF001484">
    <property type="entry name" value="PRK00331.1"/>
    <property type="match status" value="1"/>
</dbReference>
<sequence length="368" mass="41055">MVKLDEKNGYEHFMLKEIHEQPATVNRTLNGRIENNKVTFQDFEISLETAKKWNKVYIVACGTAYHAGLVGKKLFEKLLKMPVEVDIASEFAFREPLVDEKTLVIVVTQSGETTDTLEALREAKSKGADVMAITNVVDSTIARESDYVIYIWAGSEVAIPSTKAYTAMLIAEYLLVLYLGQIKGIIDEETSAKIIKELQQLPKEIEKILAEVDKFEKIAQEFKDKENVFFIGRGFDWAIALEGALKLKETSYIHAEAYPSGEFKHGTTALVNEGTLIIAVCTQKSIYDKTLANIKEFSERGAKVVAIGVEGDTELAKYTEEVIYIPEVDNLLLPALAVMPLQLIAYYISKAKGCEIDQPRNLTKAVIG</sequence>
<dbReference type="InterPro" id="IPR035466">
    <property type="entry name" value="GlmS/AgaS_SIS"/>
</dbReference>
<evidence type="ECO:0000256" key="1">
    <source>
        <dbReference type="ARBA" id="ARBA00001031"/>
    </source>
</evidence>
<comment type="catalytic activity">
    <reaction evidence="1">
        <text>D-fructose 6-phosphate + L-glutamine = D-glucosamine 6-phosphate + L-glutamate</text>
        <dbReference type="Rhea" id="RHEA:13237"/>
        <dbReference type="ChEBI" id="CHEBI:29985"/>
        <dbReference type="ChEBI" id="CHEBI:58359"/>
        <dbReference type="ChEBI" id="CHEBI:58725"/>
        <dbReference type="ChEBI" id="CHEBI:61527"/>
        <dbReference type="EC" id="2.6.1.16"/>
    </reaction>
</comment>
<dbReference type="GO" id="GO:0005829">
    <property type="term" value="C:cytosol"/>
    <property type="evidence" value="ECO:0007669"/>
    <property type="project" value="TreeGrafter"/>
</dbReference>
<dbReference type="Pfam" id="PF01380">
    <property type="entry name" value="SIS"/>
    <property type="match status" value="2"/>
</dbReference>
<evidence type="ECO:0000313" key="6">
    <source>
        <dbReference type="EMBL" id="SMB82974.1"/>
    </source>
</evidence>
<protein>
    <recommendedName>
        <fullName evidence="3">Glutamine--fructose-6-phosphate aminotransferase [isomerizing]</fullName>
        <ecNumber evidence="2">2.6.1.16</ecNumber>
    </recommendedName>
</protein>
<dbReference type="InterPro" id="IPR005855">
    <property type="entry name" value="GFAT"/>
</dbReference>
<dbReference type="CDD" id="cd05008">
    <property type="entry name" value="SIS_GlmS_GlmD_1"/>
    <property type="match status" value="1"/>
</dbReference>
<dbReference type="PANTHER" id="PTHR10937:SF0">
    <property type="entry name" value="GLUTAMINE--FRUCTOSE-6-PHOSPHATE TRANSAMINASE (ISOMERIZING)"/>
    <property type="match status" value="1"/>
</dbReference>
<dbReference type="CDD" id="cd05009">
    <property type="entry name" value="SIS_GlmS_GlmD_2"/>
    <property type="match status" value="1"/>
</dbReference>
<dbReference type="GO" id="GO:0006002">
    <property type="term" value="P:fructose 6-phosphate metabolic process"/>
    <property type="evidence" value="ECO:0007669"/>
    <property type="project" value="TreeGrafter"/>
</dbReference>
<dbReference type="NCBIfam" id="TIGR01135">
    <property type="entry name" value="glmS"/>
    <property type="match status" value="1"/>
</dbReference>
<dbReference type="InterPro" id="IPR035490">
    <property type="entry name" value="GlmS/FrlB_SIS"/>
</dbReference>
<dbReference type="FunFam" id="3.40.50.10490:FF:000001">
    <property type="entry name" value="Glutamine--fructose-6-phosphate aminotransferase [isomerizing]"/>
    <property type="match status" value="1"/>
</dbReference>
<dbReference type="PANTHER" id="PTHR10937">
    <property type="entry name" value="GLUCOSAMINE--FRUCTOSE-6-PHOSPHATE AMINOTRANSFERASE, ISOMERIZING"/>
    <property type="match status" value="1"/>
</dbReference>
<organism evidence="6 7">
    <name type="scientific">Desulfonispora thiosulfatigenes DSM 11270</name>
    <dbReference type="NCBI Taxonomy" id="656914"/>
    <lineage>
        <taxon>Bacteria</taxon>
        <taxon>Bacillati</taxon>
        <taxon>Bacillota</taxon>
        <taxon>Clostridia</taxon>
        <taxon>Eubacteriales</taxon>
        <taxon>Peptococcaceae</taxon>
        <taxon>Desulfonispora</taxon>
    </lineage>
</organism>
<dbReference type="RefSeq" id="WP_084052236.1">
    <property type="nucleotide sequence ID" value="NZ_FWWT01000008.1"/>
</dbReference>
<dbReference type="STRING" id="656914.SAMN00017405_0990"/>
<keyword evidence="6" id="KW-0032">Aminotransferase</keyword>
<reference evidence="6 7" key="1">
    <citation type="submission" date="2017-04" db="EMBL/GenBank/DDBJ databases">
        <authorList>
            <person name="Afonso C.L."/>
            <person name="Miller P.J."/>
            <person name="Scott M.A."/>
            <person name="Spackman E."/>
            <person name="Goraichik I."/>
            <person name="Dimitrov K.M."/>
            <person name="Suarez D.L."/>
            <person name="Swayne D.E."/>
        </authorList>
    </citation>
    <scope>NUCLEOTIDE SEQUENCE [LARGE SCALE GENOMIC DNA]</scope>
    <source>
        <strain evidence="6 7">DSM 11270</strain>
    </source>
</reference>
<evidence type="ECO:0000256" key="4">
    <source>
        <dbReference type="ARBA" id="ARBA00022737"/>
    </source>
</evidence>
<name>A0A1W1UQJ5_DESTI</name>